<dbReference type="InterPro" id="IPR006680">
    <property type="entry name" value="Amidohydro-rel"/>
</dbReference>
<evidence type="ECO:0000256" key="2">
    <source>
        <dbReference type="ARBA" id="ARBA00022723"/>
    </source>
</evidence>
<accession>A0AA97I2V7</accession>
<evidence type="ECO:0000259" key="4">
    <source>
        <dbReference type="Pfam" id="PF01979"/>
    </source>
</evidence>
<dbReference type="RefSeq" id="WP_317137577.1">
    <property type="nucleotide sequence ID" value="NZ_CP043875.1"/>
</dbReference>
<dbReference type="GO" id="GO:0004038">
    <property type="term" value="F:allantoinase activity"/>
    <property type="evidence" value="ECO:0007669"/>
    <property type="project" value="TreeGrafter"/>
</dbReference>
<keyword evidence="2" id="KW-0479">Metal-binding</keyword>
<dbReference type="AlphaFoldDB" id="A0AA97I2V7"/>
<dbReference type="Proteomes" id="UP001301797">
    <property type="component" value="Chromosome"/>
</dbReference>
<evidence type="ECO:0000256" key="3">
    <source>
        <dbReference type="ARBA" id="ARBA00022801"/>
    </source>
</evidence>
<dbReference type="PANTHER" id="PTHR43668:SF2">
    <property type="entry name" value="ALLANTOINASE"/>
    <property type="match status" value="1"/>
</dbReference>
<dbReference type="KEGG" id="mefw:F1737_04435"/>
<dbReference type="PANTHER" id="PTHR43668">
    <property type="entry name" value="ALLANTOINASE"/>
    <property type="match status" value="1"/>
</dbReference>
<dbReference type="GO" id="GO:0005737">
    <property type="term" value="C:cytoplasm"/>
    <property type="evidence" value="ECO:0007669"/>
    <property type="project" value="TreeGrafter"/>
</dbReference>
<dbReference type="InterPro" id="IPR032466">
    <property type="entry name" value="Metal_Hydrolase"/>
</dbReference>
<reference evidence="5 6" key="1">
    <citation type="submission" date="2019-09" db="EMBL/GenBank/DDBJ databases">
        <title>The complete genome of Methanoplanus sp. FWC-SCC4.</title>
        <authorList>
            <person name="Chen S.-C."/>
            <person name="Zhou Y.-Z."/>
            <person name="Lai M.-C."/>
        </authorList>
    </citation>
    <scope>NUCLEOTIDE SEQUENCE [LARGE SCALE GENOMIC DNA]</scope>
    <source>
        <strain evidence="5 6">FWC-SCC4</strain>
    </source>
</reference>
<sequence>MVPDCNLVLKNVRIPNGRIADISIAGGRVIHIGSGLPSDRVIDCFDYLCLPGGVDMHVHMRGGKEQSYKETWETGTKSAIAGGVATVVDQPNTIPPVLSRETFAERLLEAKSQSLCNYGINGGIFSGCDVKGMYESGALAFGEIFAAESSYGSAIGPDELKKYFLKILNVGGLATVHAESVAKGNDNSLNDHSELRSETGEAAALKAVRDMAPLNLRLHFCHLSTPESVKFVSGIPNTTCEVMPHHLFLSIEMFDQMDGKGKVNPPLRHEGCRKDLWKMWDMIDVIASDHAPHLLSEKTGDFSKVPSGMPGAETMIPLFIPHVFEKRINLNSLIEKTVINPAKILGIPSAGYETGCRADFALYPRRCERIQAEMLHSKAGWTPYEGMKAVFPEIMIINGEIVFNMGEFVKGSGQWIFGDGYIPYNSK</sequence>
<evidence type="ECO:0000313" key="6">
    <source>
        <dbReference type="Proteomes" id="UP001301797"/>
    </source>
</evidence>
<evidence type="ECO:0000256" key="1">
    <source>
        <dbReference type="ARBA" id="ARBA00001947"/>
    </source>
</evidence>
<dbReference type="PROSITE" id="PS00483">
    <property type="entry name" value="DIHYDROOROTASE_2"/>
    <property type="match status" value="1"/>
</dbReference>
<dbReference type="SUPFAM" id="SSF51556">
    <property type="entry name" value="Metallo-dependent hydrolases"/>
    <property type="match status" value="1"/>
</dbReference>
<dbReference type="SUPFAM" id="SSF51338">
    <property type="entry name" value="Composite domain of metallo-dependent hydrolases"/>
    <property type="match status" value="1"/>
</dbReference>
<dbReference type="InterPro" id="IPR050138">
    <property type="entry name" value="DHOase/Allantoinase_Hydrolase"/>
</dbReference>
<dbReference type="GO" id="GO:0006145">
    <property type="term" value="P:purine nucleobase catabolic process"/>
    <property type="evidence" value="ECO:0007669"/>
    <property type="project" value="TreeGrafter"/>
</dbReference>
<feature type="domain" description="Amidohydrolase-related" evidence="4">
    <location>
        <begin position="50"/>
        <end position="363"/>
    </location>
</feature>
<dbReference type="Gene3D" id="2.30.40.10">
    <property type="entry name" value="Urease, subunit C, domain 1"/>
    <property type="match status" value="1"/>
</dbReference>
<dbReference type="Pfam" id="PF01979">
    <property type="entry name" value="Amidohydro_1"/>
    <property type="match status" value="1"/>
</dbReference>
<dbReference type="NCBIfam" id="TIGR00857">
    <property type="entry name" value="pyrC_multi"/>
    <property type="match status" value="1"/>
</dbReference>
<protein>
    <submittedName>
        <fullName evidence="5">Amidohydrolase family protein</fullName>
    </submittedName>
</protein>
<gene>
    <name evidence="5" type="ORF">F1737_04435</name>
</gene>
<comment type="cofactor">
    <cofactor evidence="1">
        <name>Zn(2+)</name>
        <dbReference type="ChEBI" id="CHEBI:29105"/>
    </cofactor>
</comment>
<dbReference type="EMBL" id="CP043875">
    <property type="protein sequence ID" value="WOF16003.1"/>
    <property type="molecule type" value="Genomic_DNA"/>
</dbReference>
<dbReference type="GO" id="GO:0046872">
    <property type="term" value="F:metal ion binding"/>
    <property type="evidence" value="ECO:0007669"/>
    <property type="project" value="UniProtKB-KW"/>
</dbReference>
<evidence type="ECO:0000313" key="5">
    <source>
        <dbReference type="EMBL" id="WOF16003.1"/>
    </source>
</evidence>
<keyword evidence="6" id="KW-1185">Reference proteome</keyword>
<name>A0AA97I2V7_9EURY</name>
<dbReference type="GeneID" id="85229395"/>
<keyword evidence="3" id="KW-0378">Hydrolase</keyword>
<proteinExistence type="predicted"/>
<dbReference type="Gene3D" id="3.20.20.140">
    <property type="entry name" value="Metal-dependent hydrolases"/>
    <property type="match status" value="1"/>
</dbReference>
<dbReference type="InterPro" id="IPR002195">
    <property type="entry name" value="Dihydroorotase_CS"/>
</dbReference>
<dbReference type="InterPro" id="IPR011059">
    <property type="entry name" value="Metal-dep_hydrolase_composite"/>
</dbReference>
<organism evidence="5 6">
    <name type="scientific">Methanochimaera problematica</name>
    <dbReference type="NCBI Taxonomy" id="2609417"/>
    <lineage>
        <taxon>Archaea</taxon>
        <taxon>Methanobacteriati</taxon>
        <taxon>Methanobacteriota</taxon>
        <taxon>Stenosarchaea group</taxon>
        <taxon>Methanomicrobia</taxon>
        <taxon>Methanomicrobiales</taxon>
        <taxon>Methanomicrobiaceae</taxon>
        <taxon>Methanochimaera</taxon>
    </lineage>
</organism>